<comment type="subcellular location">
    <subcellularLocation>
        <location evidence="1">Nucleus</location>
    </subcellularLocation>
</comment>
<protein>
    <recommendedName>
        <fullName evidence="9">AP2/ERF domain-containing protein</fullName>
    </recommendedName>
</protein>
<feature type="region of interest" description="Disordered" evidence="8">
    <location>
        <begin position="1"/>
        <end position="22"/>
    </location>
</feature>
<evidence type="ECO:0000313" key="11">
    <source>
        <dbReference type="Proteomes" id="UP001177140"/>
    </source>
</evidence>
<dbReference type="AlphaFoldDB" id="A0AA41SEH3"/>
<reference evidence="10" key="1">
    <citation type="submission" date="2022-03" db="EMBL/GenBank/DDBJ databases">
        <title>A functionally conserved STORR gene fusion in Papaver species that diverged 16.8 million years ago.</title>
        <authorList>
            <person name="Catania T."/>
        </authorList>
    </citation>
    <scope>NUCLEOTIDE SEQUENCE</scope>
    <source>
        <strain evidence="10">S-191538</strain>
    </source>
</reference>
<evidence type="ECO:0000259" key="9">
    <source>
        <dbReference type="PROSITE" id="PS51032"/>
    </source>
</evidence>
<keyword evidence="6" id="KW-0539">Nucleus</keyword>
<dbReference type="GO" id="GO:0005634">
    <property type="term" value="C:nucleus"/>
    <property type="evidence" value="ECO:0007669"/>
    <property type="project" value="UniProtKB-SubCell"/>
</dbReference>
<dbReference type="EMBL" id="JAJJMA010139946">
    <property type="protein sequence ID" value="MCL7033911.1"/>
    <property type="molecule type" value="Genomic_DNA"/>
</dbReference>
<evidence type="ECO:0000256" key="2">
    <source>
        <dbReference type="ARBA" id="ARBA00023015"/>
    </source>
</evidence>
<evidence type="ECO:0000256" key="5">
    <source>
        <dbReference type="ARBA" id="ARBA00023163"/>
    </source>
</evidence>
<accession>A0AA41SEH3</accession>
<dbReference type="InterPro" id="IPR016177">
    <property type="entry name" value="DNA-bd_dom_sf"/>
</dbReference>
<sequence length="275" mass="29231">MVNKSSTNSGRDGGNSCRDGGNDYKGVRMRKWGKWVSEIRMPKSRERIWLGSYDTAEKAARAYDAAVFCIRDGGGGLYNLNFPQNRAALENLLLPPSNASSSSSAAALNQFTRSQIQLAASKYAHSTNDVAAVAPALLPPTNSIAMSSVWPTKSLAMSSAVPVPSPNLLNLWRPEGLVASSPSEPSMPDQWDLSSNNITSDVLNSDQFYAASENQYSPVVAPAIEDGQGGEGMLEDAIAPPHGTSGGDGSGDGDGEGGAFYQSSSLDDPYYFWTY</sequence>
<feature type="region of interest" description="Disordered" evidence="8">
    <location>
        <begin position="228"/>
        <end position="268"/>
    </location>
</feature>
<comment type="similarity">
    <text evidence="7">Belongs to the AP2/ERF transcription factor family. ERF subfamily.</text>
</comment>
<feature type="domain" description="AP2/ERF" evidence="9">
    <location>
        <begin position="23"/>
        <end position="83"/>
    </location>
</feature>
<dbReference type="PRINTS" id="PR00367">
    <property type="entry name" value="ETHRSPELEMNT"/>
</dbReference>
<dbReference type="GO" id="GO:0003700">
    <property type="term" value="F:DNA-binding transcription factor activity"/>
    <property type="evidence" value="ECO:0007669"/>
    <property type="project" value="InterPro"/>
</dbReference>
<dbReference type="InterPro" id="IPR051032">
    <property type="entry name" value="AP2/ERF_TF_ERF_subfamily"/>
</dbReference>
<dbReference type="GO" id="GO:0003677">
    <property type="term" value="F:DNA binding"/>
    <property type="evidence" value="ECO:0007669"/>
    <property type="project" value="UniProtKB-KW"/>
</dbReference>
<dbReference type="InterPro" id="IPR036955">
    <property type="entry name" value="AP2/ERF_dom_sf"/>
</dbReference>
<dbReference type="Pfam" id="PF00847">
    <property type="entry name" value="AP2"/>
    <property type="match status" value="1"/>
</dbReference>
<keyword evidence="3" id="KW-0238">DNA-binding</keyword>
<dbReference type="Proteomes" id="UP001177140">
    <property type="component" value="Unassembled WGS sequence"/>
</dbReference>
<gene>
    <name evidence="10" type="ORF">MKW94_003871</name>
</gene>
<keyword evidence="5" id="KW-0804">Transcription</keyword>
<dbReference type="SMART" id="SM00380">
    <property type="entry name" value="AP2"/>
    <property type="match status" value="1"/>
</dbReference>
<evidence type="ECO:0000256" key="1">
    <source>
        <dbReference type="ARBA" id="ARBA00004123"/>
    </source>
</evidence>
<feature type="compositionally biased region" description="Gly residues" evidence="8">
    <location>
        <begin position="244"/>
        <end position="258"/>
    </location>
</feature>
<evidence type="ECO:0000256" key="3">
    <source>
        <dbReference type="ARBA" id="ARBA00023125"/>
    </source>
</evidence>
<dbReference type="PROSITE" id="PS51032">
    <property type="entry name" value="AP2_ERF"/>
    <property type="match status" value="1"/>
</dbReference>
<evidence type="ECO:0000256" key="7">
    <source>
        <dbReference type="ARBA" id="ARBA00024343"/>
    </source>
</evidence>
<dbReference type="PANTHER" id="PTHR31985:SF312">
    <property type="entry name" value="AP2_ERF DOMAIN-CONTAINING PROTEIN"/>
    <property type="match status" value="1"/>
</dbReference>
<comment type="caution">
    <text evidence="10">The sequence shown here is derived from an EMBL/GenBank/DDBJ whole genome shotgun (WGS) entry which is preliminary data.</text>
</comment>
<evidence type="ECO:0000256" key="4">
    <source>
        <dbReference type="ARBA" id="ARBA00023159"/>
    </source>
</evidence>
<keyword evidence="11" id="KW-1185">Reference proteome</keyword>
<name>A0AA41SEH3_PAPNU</name>
<evidence type="ECO:0000313" key="10">
    <source>
        <dbReference type="EMBL" id="MCL7033911.1"/>
    </source>
</evidence>
<evidence type="ECO:0000256" key="6">
    <source>
        <dbReference type="ARBA" id="ARBA00023242"/>
    </source>
</evidence>
<keyword evidence="4" id="KW-0010">Activator</keyword>
<feature type="compositionally biased region" description="Polar residues" evidence="8">
    <location>
        <begin position="1"/>
        <end position="10"/>
    </location>
</feature>
<dbReference type="SUPFAM" id="SSF54171">
    <property type="entry name" value="DNA-binding domain"/>
    <property type="match status" value="1"/>
</dbReference>
<dbReference type="PANTHER" id="PTHR31985">
    <property type="entry name" value="ETHYLENE-RESPONSIVE TRANSCRIPTION FACTOR ERF042-RELATED"/>
    <property type="match status" value="1"/>
</dbReference>
<proteinExistence type="inferred from homology"/>
<evidence type="ECO:0000256" key="8">
    <source>
        <dbReference type="SAM" id="MobiDB-lite"/>
    </source>
</evidence>
<dbReference type="Gene3D" id="3.30.730.10">
    <property type="entry name" value="AP2/ERF domain"/>
    <property type="match status" value="1"/>
</dbReference>
<keyword evidence="2" id="KW-0805">Transcription regulation</keyword>
<dbReference type="InterPro" id="IPR001471">
    <property type="entry name" value="AP2/ERF_dom"/>
</dbReference>
<organism evidence="10 11">
    <name type="scientific">Papaver nudicaule</name>
    <name type="common">Iceland poppy</name>
    <dbReference type="NCBI Taxonomy" id="74823"/>
    <lineage>
        <taxon>Eukaryota</taxon>
        <taxon>Viridiplantae</taxon>
        <taxon>Streptophyta</taxon>
        <taxon>Embryophyta</taxon>
        <taxon>Tracheophyta</taxon>
        <taxon>Spermatophyta</taxon>
        <taxon>Magnoliopsida</taxon>
        <taxon>Ranunculales</taxon>
        <taxon>Papaveraceae</taxon>
        <taxon>Papaveroideae</taxon>
        <taxon>Papaver</taxon>
    </lineage>
</organism>
<dbReference type="CDD" id="cd00018">
    <property type="entry name" value="AP2"/>
    <property type="match status" value="1"/>
</dbReference>